<name>A0A6F8YG56_9ACTN</name>
<protein>
    <recommendedName>
        <fullName evidence="3">Tc1-like transposase DDE domain-containing protein</fullName>
    </recommendedName>
</protein>
<proteinExistence type="predicted"/>
<dbReference type="AlphaFoldDB" id="A0A6F8YG56"/>
<evidence type="ECO:0000313" key="2">
    <source>
        <dbReference type="Proteomes" id="UP000503011"/>
    </source>
</evidence>
<evidence type="ECO:0008006" key="3">
    <source>
        <dbReference type="Google" id="ProtNLM"/>
    </source>
</evidence>
<organism evidence="1 2">
    <name type="scientific">Phytohabitans suffuscus</name>
    <dbReference type="NCBI Taxonomy" id="624315"/>
    <lineage>
        <taxon>Bacteria</taxon>
        <taxon>Bacillati</taxon>
        <taxon>Actinomycetota</taxon>
        <taxon>Actinomycetes</taxon>
        <taxon>Micromonosporales</taxon>
        <taxon>Micromonosporaceae</taxon>
    </lineage>
</organism>
<dbReference type="InterPro" id="IPR036397">
    <property type="entry name" value="RNaseH_sf"/>
</dbReference>
<reference evidence="1 2" key="1">
    <citation type="submission" date="2020-03" db="EMBL/GenBank/DDBJ databases">
        <title>Whole genome shotgun sequence of Phytohabitans suffuscus NBRC 105367.</title>
        <authorList>
            <person name="Komaki H."/>
            <person name="Tamura T."/>
        </authorList>
    </citation>
    <scope>NUCLEOTIDE SEQUENCE [LARGE SCALE GENOMIC DNA]</scope>
    <source>
        <strain evidence="1 2">NBRC 105367</strain>
    </source>
</reference>
<gene>
    <name evidence="1" type="ORF">Psuf_023120</name>
</gene>
<dbReference type="Gene3D" id="3.30.420.10">
    <property type="entry name" value="Ribonuclease H-like superfamily/Ribonuclease H"/>
    <property type="match status" value="1"/>
</dbReference>
<sequence length="67" mass="7374">MHLLPGYAPELNPVELLNGDVKRHVAQANPGTVADLTAATAHLRRRQNQPNVVKALFYEPEVRYAAA</sequence>
<dbReference type="Proteomes" id="UP000503011">
    <property type="component" value="Chromosome"/>
</dbReference>
<reference evidence="1 2" key="2">
    <citation type="submission" date="2020-03" db="EMBL/GenBank/DDBJ databases">
        <authorList>
            <person name="Ichikawa N."/>
            <person name="Kimura A."/>
            <person name="Kitahashi Y."/>
            <person name="Uohara A."/>
        </authorList>
    </citation>
    <scope>NUCLEOTIDE SEQUENCE [LARGE SCALE GENOMIC DNA]</scope>
    <source>
        <strain evidence="1 2">NBRC 105367</strain>
    </source>
</reference>
<dbReference type="KEGG" id="psuu:Psuf_023120"/>
<accession>A0A6F8YG56</accession>
<dbReference type="EMBL" id="AP022871">
    <property type="protein sequence ID" value="BCB84999.1"/>
    <property type="molecule type" value="Genomic_DNA"/>
</dbReference>
<keyword evidence="2" id="KW-1185">Reference proteome</keyword>
<evidence type="ECO:0000313" key="1">
    <source>
        <dbReference type="EMBL" id="BCB84999.1"/>
    </source>
</evidence>
<dbReference type="RefSeq" id="WP_232074702.1">
    <property type="nucleotide sequence ID" value="NZ_AP022871.1"/>
</dbReference>
<dbReference type="GO" id="GO:0003676">
    <property type="term" value="F:nucleic acid binding"/>
    <property type="evidence" value="ECO:0007669"/>
    <property type="project" value="InterPro"/>
</dbReference>